<evidence type="ECO:0000313" key="1">
    <source>
        <dbReference type="EMBL" id="PRC95193.1"/>
    </source>
</evidence>
<gene>
    <name evidence="1" type="ORF">S2091_0388</name>
</gene>
<name>A0A2S9H5I7_9BURK</name>
<dbReference type="Proteomes" id="UP000237839">
    <property type="component" value="Unassembled WGS sequence"/>
</dbReference>
<reference evidence="1 2" key="1">
    <citation type="submission" date="2018-02" db="EMBL/GenBank/DDBJ databases">
        <title>Solimicrobium silvestre gen. nov., sp. nov., isolated from alpine forest soil.</title>
        <authorList>
            <person name="Margesin R."/>
            <person name="Albuquerque L."/>
            <person name="Zhang D.-C."/>
            <person name="Froufe H.J.C."/>
            <person name="Severino R."/>
            <person name="Roxo I."/>
            <person name="Egas C."/>
            <person name="Da Costa M.S."/>
        </authorList>
    </citation>
    <scope>NUCLEOTIDE SEQUENCE [LARGE SCALE GENOMIC DNA]</scope>
    <source>
        <strain evidence="1 2">S20-91</strain>
    </source>
</reference>
<accession>A0A2S9H5I7</accession>
<sequence>MLNPKFNKPEIIANGKFQFQIVDTPKSVKTRTSISFAGYDPQFNRTLVELNIKTLNLYSEGHYSIYIKYVASY</sequence>
<dbReference type="AlphaFoldDB" id="A0A2S9H5I7"/>
<organism evidence="1 2">
    <name type="scientific">Solimicrobium silvestre</name>
    <dbReference type="NCBI Taxonomy" id="2099400"/>
    <lineage>
        <taxon>Bacteria</taxon>
        <taxon>Pseudomonadati</taxon>
        <taxon>Pseudomonadota</taxon>
        <taxon>Betaproteobacteria</taxon>
        <taxon>Burkholderiales</taxon>
        <taxon>Oxalobacteraceae</taxon>
        <taxon>Solimicrobium</taxon>
    </lineage>
</organism>
<protein>
    <submittedName>
        <fullName evidence="1">Uncharacterized protein</fullName>
    </submittedName>
</protein>
<dbReference type="EMBL" id="PUGF01000001">
    <property type="protein sequence ID" value="PRC95193.1"/>
    <property type="molecule type" value="Genomic_DNA"/>
</dbReference>
<keyword evidence="2" id="KW-1185">Reference proteome</keyword>
<proteinExistence type="predicted"/>
<evidence type="ECO:0000313" key="2">
    <source>
        <dbReference type="Proteomes" id="UP000237839"/>
    </source>
</evidence>
<comment type="caution">
    <text evidence="1">The sequence shown here is derived from an EMBL/GenBank/DDBJ whole genome shotgun (WGS) entry which is preliminary data.</text>
</comment>